<dbReference type="Gene3D" id="1.20.1070.10">
    <property type="entry name" value="Rhodopsin 7-helix transmembrane proteins"/>
    <property type="match status" value="1"/>
</dbReference>
<keyword evidence="1" id="KW-1133">Transmembrane helix</keyword>
<keyword evidence="3" id="KW-1185">Reference proteome</keyword>
<keyword evidence="1" id="KW-0472">Membrane</keyword>
<protein>
    <recommendedName>
        <fullName evidence="4">G-protein coupled receptors family 1 profile domain-containing protein</fullName>
    </recommendedName>
</protein>
<dbReference type="SUPFAM" id="SSF81321">
    <property type="entry name" value="Family A G protein-coupled receptor-like"/>
    <property type="match status" value="1"/>
</dbReference>
<dbReference type="CDD" id="cd00637">
    <property type="entry name" value="7tm_classA_rhodopsin-like"/>
    <property type="match status" value="1"/>
</dbReference>
<sequence length="253" mass="29212">MYRGRNSRLAHERHTKNKTMASKMGRVSRVTDALTGLLGRPSYILWRIFQLLVHNTTSCFHLKLVTFEKFIAIEFASRHLNIVTDRKMTIALIDIWIISSICRILERSSLVAISFTVFVAFAYVISYHQARRHQRSIKAQQLPPREGGEIYQENEVIRTTMFVIGAIIFCLLPVCSCLIILATYHNNLHCHLSLYSSIKRADDNGRKEKTTTLNQQQPLVTSHRTYCGDYSNYLISEAVSQLKMSIVLLLQYW</sequence>
<feature type="transmembrane region" description="Helical" evidence="1">
    <location>
        <begin position="111"/>
        <end position="128"/>
    </location>
</feature>
<evidence type="ECO:0000313" key="3">
    <source>
        <dbReference type="Proteomes" id="UP000275408"/>
    </source>
</evidence>
<feature type="transmembrane region" description="Helical" evidence="1">
    <location>
        <begin position="161"/>
        <end position="184"/>
    </location>
</feature>
<name>A0A3M6TK19_POCDA</name>
<accession>A0A3M6TK19</accession>
<evidence type="ECO:0008006" key="4">
    <source>
        <dbReference type="Google" id="ProtNLM"/>
    </source>
</evidence>
<proteinExistence type="predicted"/>
<reference evidence="2 3" key="1">
    <citation type="journal article" date="2018" name="Sci. Rep.">
        <title>Comparative analysis of the Pocillopora damicornis genome highlights role of immune system in coral evolution.</title>
        <authorList>
            <person name="Cunning R."/>
            <person name="Bay R.A."/>
            <person name="Gillette P."/>
            <person name="Baker A.C."/>
            <person name="Traylor-Knowles N."/>
        </authorList>
    </citation>
    <scope>NUCLEOTIDE SEQUENCE [LARGE SCALE GENOMIC DNA]</scope>
    <source>
        <strain evidence="2">RSMAS</strain>
        <tissue evidence="2">Whole animal</tissue>
    </source>
</reference>
<dbReference type="Proteomes" id="UP000275408">
    <property type="component" value="Unassembled WGS sequence"/>
</dbReference>
<feature type="transmembrane region" description="Helical" evidence="1">
    <location>
        <begin position="88"/>
        <end position="105"/>
    </location>
</feature>
<evidence type="ECO:0000313" key="2">
    <source>
        <dbReference type="EMBL" id="RMX41767.1"/>
    </source>
</evidence>
<dbReference type="EMBL" id="RCHS01003444">
    <property type="protein sequence ID" value="RMX41767.1"/>
    <property type="molecule type" value="Genomic_DNA"/>
</dbReference>
<comment type="caution">
    <text evidence="2">The sequence shown here is derived from an EMBL/GenBank/DDBJ whole genome shotgun (WGS) entry which is preliminary data.</text>
</comment>
<gene>
    <name evidence="2" type="ORF">pdam_00005539</name>
</gene>
<organism evidence="2 3">
    <name type="scientific">Pocillopora damicornis</name>
    <name type="common">Cauliflower coral</name>
    <name type="synonym">Millepora damicornis</name>
    <dbReference type="NCBI Taxonomy" id="46731"/>
    <lineage>
        <taxon>Eukaryota</taxon>
        <taxon>Metazoa</taxon>
        <taxon>Cnidaria</taxon>
        <taxon>Anthozoa</taxon>
        <taxon>Hexacorallia</taxon>
        <taxon>Scleractinia</taxon>
        <taxon>Astrocoeniina</taxon>
        <taxon>Pocilloporidae</taxon>
        <taxon>Pocillopora</taxon>
    </lineage>
</organism>
<keyword evidence="1" id="KW-0812">Transmembrane</keyword>
<dbReference type="AlphaFoldDB" id="A0A3M6TK19"/>
<evidence type="ECO:0000256" key="1">
    <source>
        <dbReference type="SAM" id="Phobius"/>
    </source>
</evidence>